<dbReference type="PANTHER" id="PTHR10520">
    <property type="entry name" value="TRIFUNCTIONAL PURINE BIOSYNTHETIC PROTEIN ADENOSINE-3-RELATED"/>
    <property type="match status" value="1"/>
</dbReference>
<dbReference type="OrthoDB" id="2018833at2759"/>
<keyword evidence="3" id="KW-0436">Ligase</keyword>
<comment type="pathway">
    <text evidence="1">Purine metabolism; IMP biosynthesis via de novo pathway; 5-amino-1-(5-phospho-D-ribosyl)imidazole from N(2)-formyl-N(1)-(5-phospho-D-ribosyl)glycinamide: step 2/2.</text>
</comment>
<keyword evidence="5" id="KW-0067">ATP-binding</keyword>
<dbReference type="GO" id="GO:0004637">
    <property type="term" value="F:phosphoribosylamine-glycine ligase activity"/>
    <property type="evidence" value="ECO:0007669"/>
    <property type="project" value="TreeGrafter"/>
</dbReference>
<evidence type="ECO:0000256" key="1">
    <source>
        <dbReference type="ARBA" id="ARBA00004686"/>
    </source>
</evidence>
<evidence type="ECO:0000256" key="3">
    <source>
        <dbReference type="ARBA" id="ARBA00022598"/>
    </source>
</evidence>
<dbReference type="GO" id="GO:0004641">
    <property type="term" value="F:phosphoribosylformylglycinamidine cyclo-ligase activity"/>
    <property type="evidence" value="ECO:0007669"/>
    <property type="project" value="UniProtKB-EC"/>
</dbReference>
<gene>
    <name evidence="7" type="ORF">HPLM_LOCUS2830</name>
</gene>
<dbReference type="STRING" id="6290.A0A3P7T7T1"/>
<proteinExistence type="predicted"/>
<sequence>MKEGLVKGCAHITGGGIAENLPRVLSSGSNLAMEVDVASWKKPDIFNWLAGMGPVEPDMMFRTFNCGIGMVLVVPSLKADAVLQRLTEKGDGAVRIGSVVERRGSEQTFSIAQLLHQT</sequence>
<evidence type="ECO:0000313" key="7">
    <source>
        <dbReference type="EMBL" id="VDO17126.1"/>
    </source>
</evidence>
<evidence type="ECO:0000256" key="5">
    <source>
        <dbReference type="ARBA" id="ARBA00022840"/>
    </source>
</evidence>
<dbReference type="PANTHER" id="PTHR10520:SF12">
    <property type="entry name" value="TRIFUNCTIONAL PURINE BIOSYNTHETIC PROTEIN ADENOSINE-3"/>
    <property type="match status" value="1"/>
</dbReference>
<dbReference type="EMBL" id="UZAF01007094">
    <property type="protein sequence ID" value="VDO17126.1"/>
    <property type="molecule type" value="Genomic_DNA"/>
</dbReference>
<keyword evidence="8" id="KW-1185">Reference proteome</keyword>
<dbReference type="InterPro" id="IPR004733">
    <property type="entry name" value="PurM_cligase"/>
</dbReference>
<dbReference type="GO" id="GO:0046084">
    <property type="term" value="P:adenine biosynthetic process"/>
    <property type="evidence" value="ECO:0007669"/>
    <property type="project" value="TreeGrafter"/>
</dbReference>
<keyword evidence="4" id="KW-0547">Nucleotide-binding</keyword>
<evidence type="ECO:0000256" key="2">
    <source>
        <dbReference type="ARBA" id="ARBA00013047"/>
    </source>
</evidence>
<dbReference type="UniPathway" id="UPA00074">
    <property type="reaction ID" value="UER00129"/>
</dbReference>
<reference evidence="7 8" key="1">
    <citation type="submission" date="2018-11" db="EMBL/GenBank/DDBJ databases">
        <authorList>
            <consortium name="Pathogen Informatics"/>
        </authorList>
    </citation>
    <scope>NUCLEOTIDE SEQUENCE [LARGE SCALE GENOMIC DNA]</scope>
    <source>
        <strain evidence="7 8">MHpl1</strain>
    </source>
</reference>
<dbReference type="AlphaFoldDB" id="A0A3P7T7T1"/>
<dbReference type="SUPFAM" id="SSF56042">
    <property type="entry name" value="PurM C-terminal domain-like"/>
    <property type="match status" value="1"/>
</dbReference>
<dbReference type="InterPro" id="IPR036676">
    <property type="entry name" value="PurM-like_C_sf"/>
</dbReference>
<evidence type="ECO:0000259" key="6">
    <source>
        <dbReference type="Pfam" id="PF02769"/>
    </source>
</evidence>
<dbReference type="Gene3D" id="3.90.650.10">
    <property type="entry name" value="PurM-like C-terminal domain"/>
    <property type="match status" value="1"/>
</dbReference>
<protein>
    <recommendedName>
        <fullName evidence="2">phosphoribosylformylglycinamidine cyclo-ligase</fullName>
        <ecNumber evidence="2">6.3.3.1</ecNumber>
    </recommendedName>
</protein>
<dbReference type="GO" id="GO:0006189">
    <property type="term" value="P:'de novo' IMP biosynthetic process"/>
    <property type="evidence" value="ECO:0007669"/>
    <property type="project" value="UniProtKB-UniPathway"/>
</dbReference>
<feature type="domain" description="PurM-like C-terminal" evidence="6">
    <location>
        <begin position="3"/>
        <end position="105"/>
    </location>
</feature>
<dbReference type="GO" id="GO:0005524">
    <property type="term" value="F:ATP binding"/>
    <property type="evidence" value="ECO:0007669"/>
    <property type="project" value="UniProtKB-KW"/>
</dbReference>
<dbReference type="EC" id="6.3.3.1" evidence="2"/>
<dbReference type="Pfam" id="PF02769">
    <property type="entry name" value="AIRS_C"/>
    <property type="match status" value="1"/>
</dbReference>
<name>A0A3P7T7T1_HAEPC</name>
<evidence type="ECO:0000313" key="8">
    <source>
        <dbReference type="Proteomes" id="UP000268014"/>
    </source>
</evidence>
<accession>A0A3P7T7T1</accession>
<dbReference type="GO" id="GO:0005829">
    <property type="term" value="C:cytosol"/>
    <property type="evidence" value="ECO:0007669"/>
    <property type="project" value="TreeGrafter"/>
</dbReference>
<evidence type="ECO:0000256" key="4">
    <source>
        <dbReference type="ARBA" id="ARBA00022741"/>
    </source>
</evidence>
<organism evidence="7 8">
    <name type="scientific">Haemonchus placei</name>
    <name type="common">Barber's pole worm</name>
    <dbReference type="NCBI Taxonomy" id="6290"/>
    <lineage>
        <taxon>Eukaryota</taxon>
        <taxon>Metazoa</taxon>
        <taxon>Ecdysozoa</taxon>
        <taxon>Nematoda</taxon>
        <taxon>Chromadorea</taxon>
        <taxon>Rhabditida</taxon>
        <taxon>Rhabditina</taxon>
        <taxon>Rhabditomorpha</taxon>
        <taxon>Strongyloidea</taxon>
        <taxon>Trichostrongylidae</taxon>
        <taxon>Haemonchus</taxon>
    </lineage>
</organism>
<dbReference type="InterPro" id="IPR010918">
    <property type="entry name" value="PurM-like_C_dom"/>
</dbReference>
<dbReference type="Proteomes" id="UP000268014">
    <property type="component" value="Unassembled WGS sequence"/>
</dbReference>